<dbReference type="Proteomes" id="UP000659344">
    <property type="component" value="Unassembled WGS sequence"/>
</dbReference>
<reference evidence="2" key="1">
    <citation type="journal article" date="2019" name="Int. J. Syst. Evol. Microbiol.">
        <title>The Global Catalogue of Microorganisms (GCM) 10K type strain sequencing project: providing services to taxonomists for standard genome sequencing and annotation.</title>
        <authorList>
            <consortium name="The Broad Institute Genomics Platform"/>
            <consortium name="The Broad Institute Genome Sequencing Center for Infectious Disease"/>
            <person name="Wu L."/>
            <person name="Ma J."/>
        </authorList>
    </citation>
    <scope>NUCLEOTIDE SEQUENCE [LARGE SCALE GENOMIC DNA]</scope>
    <source>
        <strain evidence="2">CGMCC 1.12769</strain>
    </source>
</reference>
<sequence>MLNKAVCNAGIANTMTETPKIANKIRKVSHSDAVTITGMAFLKLGWDAPWLNTKTFCAPRGRINPRANAIPWNSAVNIACASDFGNKF</sequence>
<keyword evidence="2" id="KW-1185">Reference proteome</keyword>
<organism evidence="1 2">
    <name type="scientific">Paenibacillus segetis</name>
    <dbReference type="NCBI Taxonomy" id="1325360"/>
    <lineage>
        <taxon>Bacteria</taxon>
        <taxon>Bacillati</taxon>
        <taxon>Bacillota</taxon>
        <taxon>Bacilli</taxon>
        <taxon>Bacillales</taxon>
        <taxon>Paenibacillaceae</taxon>
        <taxon>Paenibacillus</taxon>
    </lineage>
</organism>
<comment type="caution">
    <text evidence="1">The sequence shown here is derived from an EMBL/GenBank/DDBJ whole genome shotgun (WGS) entry which is preliminary data.</text>
</comment>
<evidence type="ECO:0000313" key="1">
    <source>
        <dbReference type="EMBL" id="GGH30778.1"/>
    </source>
</evidence>
<accession>A0ABQ1YN61</accession>
<name>A0ABQ1YN61_9BACL</name>
<proteinExistence type="predicted"/>
<gene>
    <name evidence="1" type="ORF">GCM10008013_34080</name>
</gene>
<protein>
    <submittedName>
        <fullName evidence="1">Uncharacterized protein</fullName>
    </submittedName>
</protein>
<evidence type="ECO:0000313" key="2">
    <source>
        <dbReference type="Proteomes" id="UP000659344"/>
    </source>
</evidence>
<dbReference type="EMBL" id="BMFT01000002">
    <property type="protein sequence ID" value="GGH30778.1"/>
    <property type="molecule type" value="Genomic_DNA"/>
</dbReference>